<dbReference type="OrthoDB" id="406631at2759"/>
<dbReference type="KEGG" id="ssck:SPSK_09198"/>
<accession>A0A0F2M3S5</accession>
<dbReference type="InterPro" id="IPR001547">
    <property type="entry name" value="Glyco_hydro_5"/>
</dbReference>
<comment type="caution">
    <text evidence="8">The sequence shown here is derived from an EMBL/GenBank/DDBJ whole genome shotgun (WGS) entry which is preliminary data.</text>
</comment>
<sequence>MRLPSTLVGLVGLAVSVFADGNATQLGLIRKATDPQVPPAYPIGLSKEPFAKPAGQLFDINGTVGYFAAKNAGTNAWWLGHLTKNEDVDTAMQQIANTKYKIVRVWGFGDINAGFRPSTDTADPLRVWFQQHPASNDTEANQAALINYSPEDGLPRLDYVVSTAERLGLKLVLPFVNNWADLGGIATYAAAYGGSNASVSFNFFENDRAQRAYRDYIRVLVERYRSSPAIFAWQLCNEPRCDGCDPAVIYRWAANVSAYIKQPGMDPHHMVSLGDEGWFAPDAGYREASGASSLAYESHGGVDFWGNLNISTLDYGTFHLYPSTWGYTYSWGDRWIEQHADAGNRAKKPVVLEEYGSPQRDDHATVLVPWQHVVLNTSIAADQVWQFGPANLSFDATKFGDEFSVYADKADFANVSQKHAQAMLDKVVVL</sequence>
<gene>
    <name evidence="8" type="ORF">SPSK_09198</name>
</gene>
<evidence type="ECO:0000256" key="1">
    <source>
        <dbReference type="ARBA" id="ARBA00001678"/>
    </source>
</evidence>
<dbReference type="Pfam" id="PF26410">
    <property type="entry name" value="GH5_mannosidase"/>
    <property type="match status" value="1"/>
</dbReference>
<keyword evidence="6" id="KW-0732">Signal</keyword>
<evidence type="ECO:0000259" key="7">
    <source>
        <dbReference type="Pfam" id="PF26410"/>
    </source>
</evidence>
<evidence type="ECO:0000256" key="4">
    <source>
        <dbReference type="ARBA" id="ARBA00022801"/>
    </source>
</evidence>
<dbReference type="SUPFAM" id="SSF51445">
    <property type="entry name" value="(Trans)glycosidases"/>
    <property type="match status" value="1"/>
</dbReference>
<protein>
    <recommendedName>
        <fullName evidence="3">mannan endo-1,4-beta-mannosidase</fullName>
        <ecNumber evidence="3">3.2.1.78</ecNumber>
    </recommendedName>
</protein>
<evidence type="ECO:0000256" key="2">
    <source>
        <dbReference type="ARBA" id="ARBA00005641"/>
    </source>
</evidence>
<feature type="domain" description="Glycoside hydrolase family 5" evidence="7">
    <location>
        <begin position="156"/>
        <end position="363"/>
    </location>
</feature>
<dbReference type="VEuPathDB" id="FungiDB:SPSK_09198"/>
<dbReference type="GO" id="GO:0016985">
    <property type="term" value="F:mannan endo-1,4-beta-mannosidase activity"/>
    <property type="evidence" value="ECO:0007669"/>
    <property type="project" value="UniProtKB-EC"/>
</dbReference>
<comment type="similarity">
    <text evidence="2">Belongs to the glycosyl hydrolase 5 (cellulase A) family.</text>
</comment>
<evidence type="ECO:0000256" key="5">
    <source>
        <dbReference type="ARBA" id="ARBA00023295"/>
    </source>
</evidence>
<comment type="catalytic activity">
    <reaction evidence="1">
        <text>Random hydrolysis of (1-&gt;4)-beta-D-mannosidic linkages in mannans, galactomannans and glucomannans.</text>
        <dbReference type="EC" id="3.2.1.78"/>
    </reaction>
</comment>
<dbReference type="PANTHER" id="PTHR31451">
    <property type="match status" value="1"/>
</dbReference>
<dbReference type="GO" id="GO:0046355">
    <property type="term" value="P:mannan catabolic process"/>
    <property type="evidence" value="ECO:0007669"/>
    <property type="project" value="UniProtKB-ARBA"/>
</dbReference>
<dbReference type="InterPro" id="IPR045053">
    <property type="entry name" value="MAN-like"/>
</dbReference>
<proteinExistence type="inferred from homology"/>
<reference evidence="8 9" key="1">
    <citation type="journal article" date="2014" name="BMC Genomics">
        <title>Comparative genomics of the major fungal agents of human and animal Sporotrichosis: Sporothrix schenckii and Sporothrix brasiliensis.</title>
        <authorList>
            <person name="Teixeira M.M."/>
            <person name="de Almeida L.G."/>
            <person name="Kubitschek-Barreira P."/>
            <person name="Alves F.L."/>
            <person name="Kioshima E.S."/>
            <person name="Abadio A.K."/>
            <person name="Fernandes L."/>
            <person name="Derengowski L.S."/>
            <person name="Ferreira K.S."/>
            <person name="Souza R.C."/>
            <person name="Ruiz J.C."/>
            <person name="de Andrade N.C."/>
            <person name="Paes H.C."/>
            <person name="Nicola A.M."/>
            <person name="Albuquerque P."/>
            <person name="Gerber A.L."/>
            <person name="Martins V.P."/>
            <person name="Peconick L.D."/>
            <person name="Neto A.V."/>
            <person name="Chaucanez C.B."/>
            <person name="Silva P.A."/>
            <person name="Cunha O.L."/>
            <person name="de Oliveira F.F."/>
            <person name="dos Santos T.C."/>
            <person name="Barros A.L."/>
            <person name="Soares M.A."/>
            <person name="de Oliveira L.M."/>
            <person name="Marini M.M."/>
            <person name="Villalobos-Duno H."/>
            <person name="Cunha M.M."/>
            <person name="de Hoog S."/>
            <person name="da Silveira J.F."/>
            <person name="Henrissat B."/>
            <person name="Nino-Vega G.A."/>
            <person name="Cisalpino P.S."/>
            <person name="Mora-Montes H.M."/>
            <person name="Almeida S.R."/>
            <person name="Stajich J.E."/>
            <person name="Lopes-Bezerra L.M."/>
            <person name="Vasconcelos A.T."/>
            <person name="Felipe M.S."/>
        </authorList>
    </citation>
    <scope>NUCLEOTIDE SEQUENCE [LARGE SCALE GENOMIC DNA]</scope>
    <source>
        <strain evidence="8 9">1099-18</strain>
    </source>
</reference>
<keyword evidence="4" id="KW-0378">Hydrolase</keyword>
<feature type="signal peptide" evidence="6">
    <location>
        <begin position="1"/>
        <end position="19"/>
    </location>
</feature>
<feature type="chain" id="PRO_5002455030" description="mannan endo-1,4-beta-mannosidase" evidence="6">
    <location>
        <begin position="20"/>
        <end position="430"/>
    </location>
</feature>
<dbReference type="EC" id="3.2.1.78" evidence="3"/>
<evidence type="ECO:0000313" key="8">
    <source>
        <dbReference type="EMBL" id="KJR84358.1"/>
    </source>
</evidence>
<dbReference type="Proteomes" id="UP000033710">
    <property type="component" value="Unassembled WGS sequence"/>
</dbReference>
<evidence type="ECO:0000256" key="3">
    <source>
        <dbReference type="ARBA" id="ARBA00012706"/>
    </source>
</evidence>
<dbReference type="AlphaFoldDB" id="A0A0F2M3S5"/>
<dbReference type="Gene3D" id="3.20.20.80">
    <property type="entry name" value="Glycosidases"/>
    <property type="match status" value="1"/>
</dbReference>
<evidence type="ECO:0000313" key="9">
    <source>
        <dbReference type="Proteomes" id="UP000033710"/>
    </source>
</evidence>
<dbReference type="InterPro" id="IPR017853">
    <property type="entry name" value="GH"/>
</dbReference>
<organism evidence="8 9">
    <name type="scientific">Sporothrix schenckii 1099-18</name>
    <dbReference type="NCBI Taxonomy" id="1397361"/>
    <lineage>
        <taxon>Eukaryota</taxon>
        <taxon>Fungi</taxon>
        <taxon>Dikarya</taxon>
        <taxon>Ascomycota</taxon>
        <taxon>Pezizomycotina</taxon>
        <taxon>Sordariomycetes</taxon>
        <taxon>Sordariomycetidae</taxon>
        <taxon>Ophiostomatales</taxon>
        <taxon>Ophiostomataceae</taxon>
        <taxon>Sporothrix</taxon>
    </lineage>
</organism>
<keyword evidence="5" id="KW-0326">Glycosidase</keyword>
<dbReference type="EMBL" id="AXCR01000007">
    <property type="protein sequence ID" value="KJR84358.1"/>
    <property type="molecule type" value="Genomic_DNA"/>
</dbReference>
<name>A0A0F2M3S5_SPOSC</name>
<reference evidence="8 9" key="2">
    <citation type="journal article" date="2015" name="Eukaryot. Cell">
        <title>Asexual propagation of a virulent clone complex in a human and feline outbreak of sporotrichosis.</title>
        <authorList>
            <person name="Teixeira Mde M."/>
            <person name="Rodrigues A.M."/>
            <person name="Tsui C.K."/>
            <person name="de Almeida L.G."/>
            <person name="Van Diepeningen A.D."/>
            <person name="van den Ende B.G."/>
            <person name="Fernandes G.F."/>
            <person name="Kano R."/>
            <person name="Hamelin R.C."/>
            <person name="Lopes-Bezerra L.M."/>
            <person name="Vasconcelos A.T."/>
            <person name="de Hoog S."/>
            <person name="de Camargo Z.P."/>
            <person name="Felipe M.S."/>
        </authorList>
    </citation>
    <scope>NUCLEOTIDE SEQUENCE [LARGE SCALE GENOMIC DNA]</scope>
    <source>
        <strain evidence="8 9">1099-18</strain>
    </source>
</reference>
<evidence type="ECO:0000256" key="6">
    <source>
        <dbReference type="SAM" id="SignalP"/>
    </source>
</evidence>
<dbReference type="GeneID" id="27671052"/>
<dbReference type="RefSeq" id="XP_016587034.1">
    <property type="nucleotide sequence ID" value="XM_016735775.1"/>
</dbReference>
<dbReference type="PANTHER" id="PTHR31451:SF10">
    <property type="entry name" value="MANNAN ENDO-1,4-BETA-MANNOSIDASE B"/>
    <property type="match status" value="1"/>
</dbReference>